<dbReference type="PANTHER" id="PTHR46124:SF2">
    <property type="entry name" value="D-AMINOACYL-TRNA DEACYLASE"/>
    <property type="match status" value="1"/>
</dbReference>
<protein>
    <submittedName>
        <fullName evidence="4">TatD family hydrolase</fullName>
    </submittedName>
</protein>
<dbReference type="PROSITE" id="PS01137">
    <property type="entry name" value="TATD_1"/>
    <property type="match status" value="1"/>
</dbReference>
<evidence type="ECO:0000256" key="3">
    <source>
        <dbReference type="ARBA" id="ARBA00022801"/>
    </source>
</evidence>
<gene>
    <name evidence="4" type="ORF">J2D73_03025</name>
</gene>
<name>A0ABS3LS90_9PROT</name>
<evidence type="ECO:0000313" key="5">
    <source>
        <dbReference type="Proteomes" id="UP000664771"/>
    </source>
</evidence>
<dbReference type="Proteomes" id="UP000664771">
    <property type="component" value="Unassembled WGS sequence"/>
</dbReference>
<keyword evidence="3 4" id="KW-0378">Hydrolase</keyword>
<sequence>MSANNGLVLVDSHCHLDFDELESDFEDVLSRARAAGVCRFVNIGIQVSRHQYALQRTQNHDDIFHSVGTHPHWAAEENDVTAEQLVALTAHPKVIGIGEVGLDRILTDAPWDAQMRNLLVHIDAARRTQLPLIIHSVGEDREMEATLRRADAEGRFPVVMHCFSGGWDLARANLELGHYISFSGLLTHDGREALHEIAAQLPADRILLETDAPSLAPKPFENQRNEPAHIVHTLDFLAQLRGVSRNALAAQTTENFFRVFKKAPRPHAP</sequence>
<evidence type="ECO:0000256" key="1">
    <source>
        <dbReference type="ARBA" id="ARBA00009275"/>
    </source>
</evidence>
<dbReference type="RefSeq" id="WP_207879271.1">
    <property type="nucleotide sequence ID" value="NZ_JAFVMF010000003.1"/>
</dbReference>
<dbReference type="NCBIfam" id="TIGR00010">
    <property type="entry name" value="YchF/TatD family DNA exonuclease"/>
    <property type="match status" value="1"/>
</dbReference>
<keyword evidence="5" id="KW-1185">Reference proteome</keyword>
<comment type="similarity">
    <text evidence="1">Belongs to the metallo-dependent hydrolases superfamily. TatD-type hydrolase family.</text>
</comment>
<keyword evidence="2" id="KW-0479">Metal-binding</keyword>
<evidence type="ECO:0000313" key="4">
    <source>
        <dbReference type="EMBL" id="MBO1358771.1"/>
    </source>
</evidence>
<dbReference type="PANTHER" id="PTHR46124">
    <property type="entry name" value="D-AMINOACYL-TRNA DEACYLASE"/>
    <property type="match status" value="1"/>
</dbReference>
<dbReference type="Gene3D" id="3.20.20.140">
    <property type="entry name" value="Metal-dependent hydrolases"/>
    <property type="match status" value="1"/>
</dbReference>
<dbReference type="GO" id="GO:0016787">
    <property type="term" value="F:hydrolase activity"/>
    <property type="evidence" value="ECO:0007669"/>
    <property type="project" value="UniProtKB-KW"/>
</dbReference>
<organism evidence="4 5">
    <name type="scientific">Acetobacter sacchari</name>
    <dbReference type="NCBI Taxonomy" id="2661687"/>
    <lineage>
        <taxon>Bacteria</taxon>
        <taxon>Pseudomonadati</taxon>
        <taxon>Pseudomonadota</taxon>
        <taxon>Alphaproteobacteria</taxon>
        <taxon>Acetobacterales</taxon>
        <taxon>Acetobacteraceae</taxon>
        <taxon>Acetobacter</taxon>
    </lineage>
</organism>
<dbReference type="InterPro" id="IPR015991">
    <property type="entry name" value="TatD/YcfH-like"/>
</dbReference>
<dbReference type="CDD" id="cd01310">
    <property type="entry name" value="TatD_DNAse"/>
    <property type="match status" value="1"/>
</dbReference>
<reference evidence="4 5" key="1">
    <citation type="submission" date="2021-03" db="EMBL/GenBank/DDBJ databases">
        <title>The complete genome sequence of Acetobacter sacchari TBRC 11175.</title>
        <authorList>
            <person name="Charoenyingcharoen P."/>
            <person name="Yukphan P."/>
        </authorList>
    </citation>
    <scope>NUCLEOTIDE SEQUENCE [LARGE SCALE GENOMIC DNA]</scope>
    <source>
        <strain evidence="4 5">TBRC 11175</strain>
    </source>
</reference>
<evidence type="ECO:0000256" key="2">
    <source>
        <dbReference type="ARBA" id="ARBA00022723"/>
    </source>
</evidence>
<dbReference type="SUPFAM" id="SSF51556">
    <property type="entry name" value="Metallo-dependent hydrolases"/>
    <property type="match status" value="1"/>
</dbReference>
<dbReference type="InterPro" id="IPR032466">
    <property type="entry name" value="Metal_Hydrolase"/>
</dbReference>
<dbReference type="EMBL" id="JAFVMF010000003">
    <property type="protein sequence ID" value="MBO1358771.1"/>
    <property type="molecule type" value="Genomic_DNA"/>
</dbReference>
<dbReference type="InterPro" id="IPR018228">
    <property type="entry name" value="DNase_TatD-rel_CS"/>
</dbReference>
<accession>A0ABS3LS90</accession>
<dbReference type="Pfam" id="PF01026">
    <property type="entry name" value="TatD_DNase"/>
    <property type="match status" value="1"/>
</dbReference>
<dbReference type="PIRSF" id="PIRSF005902">
    <property type="entry name" value="DNase_TatD"/>
    <property type="match status" value="1"/>
</dbReference>
<dbReference type="InterPro" id="IPR001130">
    <property type="entry name" value="TatD-like"/>
</dbReference>
<comment type="caution">
    <text evidence="4">The sequence shown here is derived from an EMBL/GenBank/DDBJ whole genome shotgun (WGS) entry which is preliminary data.</text>
</comment>
<proteinExistence type="inferred from homology"/>